<dbReference type="PANTHER" id="PTHR22255">
    <property type="entry name" value="LP06548P"/>
    <property type="match status" value="1"/>
</dbReference>
<organism evidence="5 6">
    <name type="scientific">Trichomalopsis sarcophagae</name>
    <dbReference type="NCBI Taxonomy" id="543379"/>
    <lineage>
        <taxon>Eukaryota</taxon>
        <taxon>Metazoa</taxon>
        <taxon>Ecdysozoa</taxon>
        <taxon>Arthropoda</taxon>
        <taxon>Hexapoda</taxon>
        <taxon>Insecta</taxon>
        <taxon>Pterygota</taxon>
        <taxon>Neoptera</taxon>
        <taxon>Endopterygota</taxon>
        <taxon>Hymenoptera</taxon>
        <taxon>Apocrita</taxon>
        <taxon>Proctotrupomorpha</taxon>
        <taxon>Chalcidoidea</taxon>
        <taxon>Pteromalidae</taxon>
        <taxon>Pteromalinae</taxon>
        <taxon>Trichomalopsis</taxon>
    </lineage>
</organism>
<dbReference type="AlphaFoldDB" id="A0A232FGL7"/>
<dbReference type="Pfam" id="PF23069">
    <property type="entry name" value="DUF7042"/>
    <property type="match status" value="2"/>
</dbReference>
<evidence type="ECO:0000259" key="3">
    <source>
        <dbReference type="Pfam" id="PF23070"/>
    </source>
</evidence>
<sequence length="616" mass="71317">MGWRTAQILLFAGFVLSFVALSVQDQNACQIPLVIRGAWFSWENGQNTLTEINSDSMSKRGYCVDMKEEYHVNYTFVFKKDICYHCVKLLVRTVNILEKLEMSCVNLPSGMEPTVENVCQGLRADQQLITLFSENYVPVNCRSSLEGVWQFAYQNRFRFTGECNHPDAQIRSCQTAGTQFFITNQKFNITYKQCTGMKGTFDGVVEYSCLGDWFVDKNHFFAVANTKESRKDEKYRCFLKNRDDDLYIGVSITAECNTLKTVEKSPERLRVTPVKAEVVEPGCRLPQNMTGNWINTANIDADVFINETHIIETWYPDVGRYRKTIYTCREQRDSRYMMARLTVDGCQKDYVCFDFIPQHHNIIRYRRGLAVIKDNFHTVCSWVQFQNKVEWKYDLFLAKEPVPVRCPVAGKFMFQQKGDVLFETRIIGGVTDTPRPNIYCKQNISDFSVCHIDQKEIAIDETYCLSVDHLGRPVDIYSWPDYKMKCIGYYKENLKSYLITFDELDPYSKYHCWVYQRADLNRVLMSQAIGAFCDVKQDVTSWNYTEGAAVALDLVEYERERDQCPMHFDDGSNPWVKSESYIQVFHYGNYGSGASTIGSHLVTAVSAICFYSFHVL</sequence>
<feature type="chain" id="PRO_5013212056" evidence="1">
    <location>
        <begin position="23"/>
        <end position="616"/>
    </location>
</feature>
<feature type="domain" description="DUF7043" evidence="3">
    <location>
        <begin position="280"/>
        <end position="391"/>
    </location>
</feature>
<dbReference type="OrthoDB" id="9982946at2759"/>
<feature type="domain" description="DUF7042" evidence="2">
    <location>
        <begin position="140"/>
        <end position="272"/>
    </location>
</feature>
<evidence type="ECO:0000259" key="2">
    <source>
        <dbReference type="Pfam" id="PF23069"/>
    </source>
</evidence>
<feature type="domain" description="DUF7042" evidence="2">
    <location>
        <begin position="403"/>
        <end position="539"/>
    </location>
</feature>
<accession>A0A232FGL7</accession>
<gene>
    <name evidence="5" type="ORF">TSAR_000428</name>
</gene>
<dbReference type="Pfam" id="PF23071">
    <property type="entry name" value="DUF7044"/>
    <property type="match status" value="1"/>
</dbReference>
<proteinExistence type="predicted"/>
<evidence type="ECO:0000313" key="5">
    <source>
        <dbReference type="EMBL" id="OXU29835.1"/>
    </source>
</evidence>
<keyword evidence="6" id="KW-1185">Reference proteome</keyword>
<dbReference type="InterPro" id="IPR055471">
    <property type="entry name" value="DUF7043"/>
</dbReference>
<evidence type="ECO:0000259" key="4">
    <source>
        <dbReference type="Pfam" id="PF23071"/>
    </source>
</evidence>
<dbReference type="EMBL" id="NNAY01000231">
    <property type="protein sequence ID" value="OXU29835.1"/>
    <property type="molecule type" value="Genomic_DNA"/>
</dbReference>
<feature type="signal peptide" evidence="1">
    <location>
        <begin position="1"/>
        <end position="22"/>
    </location>
</feature>
<dbReference type="PANTHER" id="PTHR22255:SF1">
    <property type="entry name" value="LD32918P"/>
    <property type="match status" value="1"/>
</dbReference>
<comment type="caution">
    <text evidence="5">The sequence shown here is derived from an EMBL/GenBank/DDBJ whole genome shotgun (WGS) entry which is preliminary data.</text>
</comment>
<feature type="domain" description="DUF7044" evidence="4">
    <location>
        <begin position="28"/>
        <end position="120"/>
    </location>
</feature>
<dbReference type="GO" id="GO:0042060">
    <property type="term" value="P:wound healing"/>
    <property type="evidence" value="ECO:0007669"/>
    <property type="project" value="TreeGrafter"/>
</dbReference>
<dbReference type="STRING" id="543379.A0A232FGL7"/>
<reference evidence="5 6" key="1">
    <citation type="journal article" date="2017" name="Curr. Biol.">
        <title>The Evolution of Venom by Co-option of Single-Copy Genes.</title>
        <authorList>
            <person name="Martinson E.O."/>
            <person name="Mrinalini"/>
            <person name="Kelkar Y.D."/>
            <person name="Chang C.H."/>
            <person name="Werren J.H."/>
        </authorList>
    </citation>
    <scope>NUCLEOTIDE SEQUENCE [LARGE SCALE GENOMIC DNA]</scope>
    <source>
        <strain evidence="5 6">Alberta</strain>
        <tissue evidence="5">Whole body</tissue>
    </source>
</reference>
<dbReference type="Proteomes" id="UP000215335">
    <property type="component" value="Unassembled WGS sequence"/>
</dbReference>
<dbReference type="Pfam" id="PF23070">
    <property type="entry name" value="DUF7043"/>
    <property type="match status" value="1"/>
</dbReference>
<dbReference type="InterPro" id="IPR055472">
    <property type="entry name" value="DUF7044"/>
</dbReference>
<evidence type="ECO:0000256" key="1">
    <source>
        <dbReference type="SAM" id="SignalP"/>
    </source>
</evidence>
<evidence type="ECO:0000313" key="6">
    <source>
        <dbReference type="Proteomes" id="UP000215335"/>
    </source>
</evidence>
<keyword evidence="1" id="KW-0732">Signal</keyword>
<dbReference type="InterPro" id="IPR055470">
    <property type="entry name" value="DUF7042"/>
</dbReference>
<name>A0A232FGL7_9HYME</name>
<protein>
    <submittedName>
        <fullName evidence="5">Uncharacterized protein</fullName>
    </submittedName>
</protein>